<evidence type="ECO:0000259" key="9">
    <source>
        <dbReference type="PROSITE" id="PS50835"/>
    </source>
</evidence>
<keyword evidence="2" id="KW-1003">Cell membrane</keyword>
<dbReference type="GO" id="GO:0009617">
    <property type="term" value="P:response to bacterium"/>
    <property type="evidence" value="ECO:0007669"/>
    <property type="project" value="TreeGrafter"/>
</dbReference>
<feature type="non-terminal residue" evidence="10">
    <location>
        <position position="181"/>
    </location>
</feature>
<dbReference type="Proteomes" id="UP000727407">
    <property type="component" value="Unassembled WGS sequence"/>
</dbReference>
<proteinExistence type="predicted"/>
<comment type="subcellular location">
    <subcellularLocation>
        <location evidence="1">Cell membrane</location>
    </subcellularLocation>
</comment>
<feature type="non-terminal residue" evidence="10">
    <location>
        <position position="1"/>
    </location>
</feature>
<dbReference type="SMART" id="SM00409">
    <property type="entry name" value="IG"/>
    <property type="match status" value="1"/>
</dbReference>
<comment type="caution">
    <text evidence="10">The sequence shown here is derived from an EMBL/GenBank/DDBJ whole genome shotgun (WGS) entry which is preliminary data.</text>
</comment>
<dbReference type="GO" id="GO:0002376">
    <property type="term" value="P:immune system process"/>
    <property type="evidence" value="ECO:0007669"/>
    <property type="project" value="UniProtKB-KW"/>
</dbReference>
<sequence length="181" mass="20196">LLSEPLGSSPLEAEPGDKVTLCCHHDLYRASYIFWFKHISTSVPLLVGCKQFTLSGQTQSCYFSPESERMVMSVHRKNTSLTIPRVSVSDTGLYYCSFIKLDKVIFSNSSYLHVKVNRVPEGNETLTTNSNSTEDLPGLCSTKDAVSSSVLMMLSVISGVMNMIMIPLFVTIIIQKHRTHR</sequence>
<feature type="domain" description="Ig-like" evidence="9">
    <location>
        <begin position="1"/>
        <end position="96"/>
    </location>
</feature>
<evidence type="ECO:0000256" key="6">
    <source>
        <dbReference type="ARBA" id="ARBA00023157"/>
    </source>
</evidence>
<keyword evidence="6" id="KW-1015">Disulfide bond</keyword>
<organism evidence="10 11">
    <name type="scientific">Clarias magur</name>
    <name type="common">Asian catfish</name>
    <name type="synonym">Macropteronotus magur</name>
    <dbReference type="NCBI Taxonomy" id="1594786"/>
    <lineage>
        <taxon>Eukaryota</taxon>
        <taxon>Metazoa</taxon>
        <taxon>Chordata</taxon>
        <taxon>Craniata</taxon>
        <taxon>Vertebrata</taxon>
        <taxon>Euteleostomi</taxon>
        <taxon>Actinopterygii</taxon>
        <taxon>Neopterygii</taxon>
        <taxon>Teleostei</taxon>
        <taxon>Ostariophysi</taxon>
        <taxon>Siluriformes</taxon>
        <taxon>Clariidae</taxon>
        <taxon>Clarias</taxon>
    </lineage>
</organism>
<dbReference type="Gene3D" id="2.60.40.10">
    <property type="entry name" value="Immunoglobulins"/>
    <property type="match status" value="1"/>
</dbReference>
<dbReference type="PANTHER" id="PTHR19433:SF111">
    <property type="entry name" value="T CELL RECEPTOR ALPHA VARIABLE 4"/>
    <property type="match status" value="1"/>
</dbReference>
<dbReference type="AlphaFoldDB" id="A0A8J4U6S9"/>
<dbReference type="Pfam" id="PF07686">
    <property type="entry name" value="V-set"/>
    <property type="match status" value="1"/>
</dbReference>
<evidence type="ECO:0000256" key="1">
    <source>
        <dbReference type="ARBA" id="ARBA00004236"/>
    </source>
</evidence>
<dbReference type="InterPro" id="IPR013783">
    <property type="entry name" value="Ig-like_fold"/>
</dbReference>
<dbReference type="GO" id="GO:0005886">
    <property type="term" value="C:plasma membrane"/>
    <property type="evidence" value="ECO:0007669"/>
    <property type="project" value="UniProtKB-SubCell"/>
</dbReference>
<reference evidence="10" key="1">
    <citation type="submission" date="2020-07" db="EMBL/GenBank/DDBJ databases">
        <title>Clarias magur genome sequencing, assembly and annotation.</title>
        <authorList>
            <person name="Kushwaha B."/>
            <person name="Kumar R."/>
            <person name="Das P."/>
            <person name="Joshi C.G."/>
            <person name="Kumar D."/>
            <person name="Nagpure N.S."/>
            <person name="Pandey M."/>
            <person name="Agarwal S."/>
            <person name="Srivastava S."/>
            <person name="Singh M."/>
            <person name="Sahoo L."/>
            <person name="Jayasankar P."/>
            <person name="Meher P.K."/>
            <person name="Koringa P.G."/>
            <person name="Iquebal M.A."/>
            <person name="Das S.P."/>
            <person name="Bit A."/>
            <person name="Patnaik S."/>
            <person name="Patel N."/>
            <person name="Shah T.M."/>
            <person name="Hinsu A."/>
            <person name="Jena J.K."/>
        </authorList>
    </citation>
    <scope>NUCLEOTIDE SEQUENCE</scope>
    <source>
        <strain evidence="10">CIFAMagur01</strain>
        <tissue evidence="10">Testis</tissue>
    </source>
</reference>
<dbReference type="InterPro" id="IPR013106">
    <property type="entry name" value="Ig_V-set"/>
</dbReference>
<dbReference type="InterPro" id="IPR052051">
    <property type="entry name" value="TCR_complex_component"/>
</dbReference>
<dbReference type="InterPro" id="IPR007110">
    <property type="entry name" value="Ig-like_dom"/>
</dbReference>
<keyword evidence="7" id="KW-0325">Glycoprotein</keyword>
<dbReference type="OrthoDB" id="9932608at2759"/>
<evidence type="ECO:0000256" key="4">
    <source>
        <dbReference type="ARBA" id="ARBA00022859"/>
    </source>
</evidence>
<keyword evidence="3" id="KW-0732">Signal</keyword>
<keyword evidence="8" id="KW-1133">Transmembrane helix</keyword>
<evidence type="ECO:0000313" key="10">
    <source>
        <dbReference type="EMBL" id="KAF5890392.1"/>
    </source>
</evidence>
<evidence type="ECO:0000256" key="7">
    <source>
        <dbReference type="ARBA" id="ARBA00023180"/>
    </source>
</evidence>
<dbReference type="PROSITE" id="PS50835">
    <property type="entry name" value="IG_LIKE"/>
    <property type="match status" value="1"/>
</dbReference>
<keyword evidence="5 8" id="KW-0472">Membrane</keyword>
<dbReference type="PANTHER" id="PTHR19433">
    <property type="entry name" value="T-CELL RECEPTOR ALPHA CHAIN V REGION-RELATED"/>
    <property type="match status" value="1"/>
</dbReference>
<accession>A0A8J4U6S9</accession>
<evidence type="ECO:0000256" key="3">
    <source>
        <dbReference type="ARBA" id="ARBA00022729"/>
    </source>
</evidence>
<name>A0A8J4U6S9_CLAMG</name>
<evidence type="ECO:0000256" key="2">
    <source>
        <dbReference type="ARBA" id="ARBA00022475"/>
    </source>
</evidence>
<keyword evidence="11" id="KW-1185">Reference proteome</keyword>
<dbReference type="SUPFAM" id="SSF48726">
    <property type="entry name" value="Immunoglobulin"/>
    <property type="match status" value="1"/>
</dbReference>
<gene>
    <name evidence="10" type="ORF">DAT39_019910</name>
</gene>
<dbReference type="InterPro" id="IPR036179">
    <property type="entry name" value="Ig-like_dom_sf"/>
</dbReference>
<keyword evidence="4" id="KW-0391">Immunity</keyword>
<dbReference type="EMBL" id="QNUK01000690">
    <property type="protein sequence ID" value="KAF5890392.1"/>
    <property type="molecule type" value="Genomic_DNA"/>
</dbReference>
<protein>
    <submittedName>
        <fullName evidence="10">Ig kappa chain V19-17-like</fullName>
    </submittedName>
</protein>
<keyword evidence="8" id="KW-0812">Transmembrane</keyword>
<evidence type="ECO:0000256" key="5">
    <source>
        <dbReference type="ARBA" id="ARBA00023136"/>
    </source>
</evidence>
<evidence type="ECO:0000313" key="11">
    <source>
        <dbReference type="Proteomes" id="UP000727407"/>
    </source>
</evidence>
<feature type="transmembrane region" description="Helical" evidence="8">
    <location>
        <begin position="150"/>
        <end position="174"/>
    </location>
</feature>
<evidence type="ECO:0000256" key="8">
    <source>
        <dbReference type="SAM" id="Phobius"/>
    </source>
</evidence>
<dbReference type="InterPro" id="IPR003599">
    <property type="entry name" value="Ig_sub"/>
</dbReference>